<evidence type="ECO:0000256" key="2">
    <source>
        <dbReference type="ARBA" id="ARBA00022448"/>
    </source>
</evidence>
<dbReference type="PANTHER" id="PTHR30183:SF6">
    <property type="entry name" value="INNER MEMBRANE ABC TRANSPORTER PERMEASE PROTEIN YNJC"/>
    <property type="match status" value="1"/>
</dbReference>
<evidence type="ECO:0000256" key="1">
    <source>
        <dbReference type="ARBA" id="ARBA00004651"/>
    </source>
</evidence>
<dbReference type="PANTHER" id="PTHR30183">
    <property type="entry name" value="MOLYBDENUM TRANSPORT SYSTEM PERMEASE PROTEIN MODB"/>
    <property type="match status" value="1"/>
</dbReference>
<feature type="transmembrane region" description="Helical" evidence="7">
    <location>
        <begin position="511"/>
        <end position="535"/>
    </location>
</feature>
<feature type="transmembrane region" description="Helical" evidence="7">
    <location>
        <begin position="323"/>
        <end position="352"/>
    </location>
</feature>
<keyword evidence="3" id="KW-1003">Cell membrane</keyword>
<reference evidence="10" key="1">
    <citation type="submission" date="2017-09" db="EMBL/GenBank/DDBJ databases">
        <title>Genome sequence of Nannocystis excedens DSM 71.</title>
        <authorList>
            <person name="Blom J."/>
        </authorList>
    </citation>
    <scope>NUCLEOTIDE SEQUENCE [LARGE SCALE GENOMIC DNA]</scope>
    <source>
        <strain evidence="10">type strain: E19</strain>
    </source>
</reference>
<comment type="similarity">
    <text evidence="7">Belongs to the binding-protein-dependent transport system permease family.</text>
</comment>
<feature type="transmembrane region" description="Helical" evidence="7">
    <location>
        <begin position="555"/>
        <end position="582"/>
    </location>
</feature>
<keyword evidence="5 7" id="KW-1133">Transmembrane helix</keyword>
<dbReference type="PROSITE" id="PS50928">
    <property type="entry name" value="ABC_TM1"/>
    <property type="match status" value="2"/>
</dbReference>
<dbReference type="InterPro" id="IPR000515">
    <property type="entry name" value="MetI-like"/>
</dbReference>
<sequence>MAPPDPATESDIQGAWLGPGAARRRAGWLAVFPVAIVVLLVGPVIAGLLGSGLPAFGILPALGHAQLSLDPWRELLATPGIGTSVLLSLGTGLASTAIAFLAVVLFMAASSGTRLFRTAALLISPLLSLPHAAAAVGFAFLVAPSGWLMRLVSPWATGFTRPPDLLIVHDPMGLTLTLGLAFKEIPFLWLVALAALPRTDADRSRRLAASLGYGPVTGFLVTVMPRLYPQIRLAVYAVIAFATSNVDVAMILGPTTPPPLGPQLLRLASDPGLLTRLPASAAALTQLAVSLGAIALWRGLEVLAVRAISFVAIRGRRRNGDALAAGLGLIAMVAALAAMIGGVAALVLWSLADHWRFPDALPHRLAPGRWLMRLPDLAEPALNTVLVAGGAVALAVLLVVGTLEAETRRATLARRDDGRRRAYLFVYLPLLVPQVTFLFGLQVFFLAGGVTPDLVAVIAVHLVFVLPYVMLSLSDPWRALDPRYAQVATSLGASSARVFWQVRLPMLLRPVLVAAAVGFAVSIGLYLPTILIGAGRVETVTTQAVALSAGGDRRLLAIVALSQTLLPFLGFALAALVPALAFGGRLRQRAL</sequence>
<evidence type="ECO:0000256" key="6">
    <source>
        <dbReference type="ARBA" id="ARBA00023136"/>
    </source>
</evidence>
<keyword evidence="4 7" id="KW-0812">Transmembrane</keyword>
<evidence type="ECO:0000256" key="7">
    <source>
        <dbReference type="RuleBase" id="RU363032"/>
    </source>
</evidence>
<keyword evidence="10" id="KW-1185">Reference proteome</keyword>
<dbReference type="OrthoDB" id="7852521at2"/>
<dbReference type="Pfam" id="PF00528">
    <property type="entry name" value="BPD_transp_1"/>
    <property type="match status" value="1"/>
</dbReference>
<dbReference type="Gene3D" id="1.10.3720.10">
    <property type="entry name" value="MetI-like"/>
    <property type="match status" value="2"/>
</dbReference>
<evidence type="ECO:0000256" key="5">
    <source>
        <dbReference type="ARBA" id="ARBA00022989"/>
    </source>
</evidence>
<dbReference type="CDD" id="cd06261">
    <property type="entry name" value="TM_PBP2"/>
    <property type="match status" value="1"/>
</dbReference>
<feature type="transmembrane region" description="Helical" evidence="7">
    <location>
        <begin position="424"/>
        <end position="448"/>
    </location>
</feature>
<feature type="transmembrane region" description="Helical" evidence="7">
    <location>
        <begin position="273"/>
        <end position="297"/>
    </location>
</feature>
<evidence type="ECO:0000256" key="4">
    <source>
        <dbReference type="ARBA" id="ARBA00022692"/>
    </source>
</evidence>
<feature type="domain" description="ABC transmembrane type-1" evidence="8">
    <location>
        <begin position="381"/>
        <end position="577"/>
    </location>
</feature>
<dbReference type="SUPFAM" id="SSF161098">
    <property type="entry name" value="MetI-like"/>
    <property type="match status" value="2"/>
</dbReference>
<organism evidence="9 10">
    <name type="scientific">Hartmannibacter diazotrophicus</name>
    <dbReference type="NCBI Taxonomy" id="1482074"/>
    <lineage>
        <taxon>Bacteria</taxon>
        <taxon>Pseudomonadati</taxon>
        <taxon>Pseudomonadota</taxon>
        <taxon>Alphaproteobacteria</taxon>
        <taxon>Hyphomicrobiales</taxon>
        <taxon>Pleomorphomonadaceae</taxon>
        <taxon>Hartmannibacter</taxon>
    </lineage>
</organism>
<feature type="transmembrane region" description="Helical" evidence="7">
    <location>
        <begin position="233"/>
        <end position="253"/>
    </location>
</feature>
<gene>
    <name evidence="9" type="primary">ynjC</name>
    <name evidence="9" type="ORF">HDIA_0652</name>
</gene>
<feature type="transmembrane region" description="Helical" evidence="7">
    <location>
        <begin position="119"/>
        <end position="143"/>
    </location>
</feature>
<evidence type="ECO:0000313" key="10">
    <source>
        <dbReference type="Proteomes" id="UP000223606"/>
    </source>
</evidence>
<evidence type="ECO:0000259" key="8">
    <source>
        <dbReference type="PROSITE" id="PS50928"/>
    </source>
</evidence>
<evidence type="ECO:0000313" key="9">
    <source>
        <dbReference type="EMBL" id="SON54193.1"/>
    </source>
</evidence>
<feature type="transmembrane region" description="Helical" evidence="7">
    <location>
        <begin position="28"/>
        <end position="61"/>
    </location>
</feature>
<proteinExistence type="inferred from homology"/>
<keyword evidence="2 7" id="KW-0813">Transport</keyword>
<feature type="transmembrane region" description="Helical" evidence="7">
    <location>
        <begin position="454"/>
        <end position="473"/>
    </location>
</feature>
<dbReference type="GO" id="GO:0055085">
    <property type="term" value="P:transmembrane transport"/>
    <property type="evidence" value="ECO:0007669"/>
    <property type="project" value="InterPro"/>
</dbReference>
<dbReference type="KEGG" id="hdi:HDIA_0652"/>
<accession>A0A2C9D1U7</accession>
<keyword evidence="6 7" id="KW-0472">Membrane</keyword>
<feature type="transmembrane region" description="Helical" evidence="7">
    <location>
        <begin position="381"/>
        <end position="403"/>
    </location>
</feature>
<dbReference type="InterPro" id="IPR035906">
    <property type="entry name" value="MetI-like_sf"/>
</dbReference>
<dbReference type="EMBL" id="LT960614">
    <property type="protein sequence ID" value="SON54193.1"/>
    <property type="molecule type" value="Genomic_DNA"/>
</dbReference>
<comment type="subcellular location">
    <subcellularLocation>
        <location evidence="1 7">Cell membrane</location>
        <topology evidence="1 7">Multi-pass membrane protein</topology>
    </subcellularLocation>
</comment>
<dbReference type="GO" id="GO:0005886">
    <property type="term" value="C:plasma membrane"/>
    <property type="evidence" value="ECO:0007669"/>
    <property type="project" value="UniProtKB-SubCell"/>
</dbReference>
<dbReference type="Proteomes" id="UP000223606">
    <property type="component" value="Chromosome 1"/>
</dbReference>
<feature type="transmembrane region" description="Helical" evidence="7">
    <location>
        <begin position="81"/>
        <end position="107"/>
    </location>
</feature>
<feature type="domain" description="ABC transmembrane type-1" evidence="8">
    <location>
        <begin position="81"/>
        <end position="295"/>
    </location>
</feature>
<name>A0A2C9D1U7_9HYPH</name>
<protein>
    <submittedName>
        <fullName evidence="9">Inner membrane ABC transporter permease protein YnjC</fullName>
    </submittedName>
</protein>
<evidence type="ECO:0000256" key="3">
    <source>
        <dbReference type="ARBA" id="ARBA00022475"/>
    </source>
</evidence>
<dbReference type="AlphaFoldDB" id="A0A2C9D1U7"/>
<feature type="transmembrane region" description="Helical" evidence="7">
    <location>
        <begin position="172"/>
        <end position="196"/>
    </location>
</feature>